<gene>
    <name evidence="2" type="ORF">JL107_17350</name>
</gene>
<dbReference type="AlphaFoldDB" id="A0A938YNY6"/>
<evidence type="ECO:0000256" key="1">
    <source>
        <dbReference type="SAM" id="MobiDB-lite"/>
    </source>
</evidence>
<organism evidence="2 3">
    <name type="scientific">Nakamurella flavida</name>
    <dbReference type="NCBI Taxonomy" id="363630"/>
    <lineage>
        <taxon>Bacteria</taxon>
        <taxon>Bacillati</taxon>
        <taxon>Actinomycetota</taxon>
        <taxon>Actinomycetes</taxon>
        <taxon>Nakamurellales</taxon>
        <taxon>Nakamurellaceae</taxon>
        <taxon>Nakamurella</taxon>
    </lineage>
</organism>
<comment type="caution">
    <text evidence="2">The sequence shown here is derived from an EMBL/GenBank/DDBJ whole genome shotgun (WGS) entry which is preliminary data.</text>
</comment>
<protein>
    <submittedName>
        <fullName evidence="2">Uncharacterized protein</fullName>
    </submittedName>
</protein>
<name>A0A938YNY6_9ACTN</name>
<dbReference type="RefSeq" id="WP_205258338.1">
    <property type="nucleotide sequence ID" value="NZ_BAAAPV010000002.1"/>
</dbReference>
<accession>A0A938YNY6</accession>
<evidence type="ECO:0000313" key="2">
    <source>
        <dbReference type="EMBL" id="MBM9478218.1"/>
    </source>
</evidence>
<evidence type="ECO:0000313" key="3">
    <source>
        <dbReference type="Proteomes" id="UP000663801"/>
    </source>
</evidence>
<dbReference type="Proteomes" id="UP000663801">
    <property type="component" value="Unassembled WGS sequence"/>
</dbReference>
<sequence>MVMDWLFGRRPEPGADADHQPSGQPGQAGEPDSPSALARELVVVERSINAGAGQLPTAATVTARRVTDIVDAVLRSARAGGPDGPGELDIHARVSLNGILRDYLPTTLRRYLALDPATRTAPGPIGQTPSDALTEQLDFLFDAATEVLDAVRHNDANALVAQGNFLRTKFAGSELDL</sequence>
<proteinExistence type="predicted"/>
<reference evidence="2" key="1">
    <citation type="submission" date="2021-01" db="EMBL/GenBank/DDBJ databases">
        <title>KCTC 19127 draft genome.</title>
        <authorList>
            <person name="An D."/>
        </authorList>
    </citation>
    <scope>NUCLEOTIDE SEQUENCE</scope>
    <source>
        <strain evidence="2">KCTC 19127</strain>
    </source>
</reference>
<feature type="region of interest" description="Disordered" evidence="1">
    <location>
        <begin position="10"/>
        <end position="35"/>
    </location>
</feature>
<feature type="compositionally biased region" description="Basic and acidic residues" evidence="1">
    <location>
        <begin position="10"/>
        <end position="19"/>
    </location>
</feature>
<dbReference type="EMBL" id="JAERWL010000015">
    <property type="protein sequence ID" value="MBM9478218.1"/>
    <property type="molecule type" value="Genomic_DNA"/>
</dbReference>
<keyword evidence="3" id="KW-1185">Reference proteome</keyword>